<comment type="caution">
    <text evidence="2">The sequence shown here is derived from an EMBL/GenBank/DDBJ whole genome shotgun (WGS) entry which is preliminary data.</text>
</comment>
<dbReference type="InterPro" id="IPR015421">
    <property type="entry name" value="PyrdxlP-dep_Trfase_major"/>
</dbReference>
<accession>A0ABT8MNT5</accession>
<keyword evidence="2" id="KW-0032">Aminotransferase</keyword>
<organism evidence="2 3">
    <name type="scientific">Planococcus liqunii</name>
    <dbReference type="NCBI Taxonomy" id="3058394"/>
    <lineage>
        <taxon>Bacteria</taxon>
        <taxon>Bacillati</taxon>
        <taxon>Bacillota</taxon>
        <taxon>Bacilli</taxon>
        <taxon>Bacillales</taxon>
        <taxon>Caryophanaceae</taxon>
        <taxon>Planococcus</taxon>
    </lineage>
</organism>
<dbReference type="RefSeq" id="WP_301725483.1">
    <property type="nucleotide sequence ID" value="NZ_JAUJWW010000001.1"/>
</dbReference>
<dbReference type="PANTHER" id="PTHR30244">
    <property type="entry name" value="TRANSAMINASE"/>
    <property type="match status" value="1"/>
</dbReference>
<keyword evidence="2" id="KW-0808">Transferase</keyword>
<keyword evidence="1" id="KW-0663">Pyridoxal phosphate</keyword>
<comment type="similarity">
    <text evidence="1">Belongs to the DegT/DnrJ/EryC1 family.</text>
</comment>
<reference evidence="2 3" key="1">
    <citation type="submission" date="2023-06" db="EMBL/GenBank/DDBJ databases">
        <title>Novel species in genus Planococcus.</title>
        <authorList>
            <person name="Ning S."/>
        </authorList>
    </citation>
    <scope>NUCLEOTIDE SEQUENCE [LARGE SCALE GENOMIC DNA]</scope>
    <source>
        <strain evidence="2 3">N064</strain>
    </source>
</reference>
<sequence length="400" mass="44845">MTSSEFIPFCLPDITDVEIKEVVDTLESGWLAKGPKTIEFEKKFAEYVGAKYAVAMNSCTAALHIALIAADIGPGDEVITTSMTFAASVNTILHVGATPVFVDIDPETGLIDVNKIEEKITEKTKAIVPVHYAGQACDLDKIYELANKYNLFISEDAAHAIYTEYKGKRIGYQPQGTVSYSFYATKNLATGEGGMLVTDNKEIADRARVLITHGMSKNAWNRYGKGGSWMYDIEEPGYKYNMFDIQAALGLSQLERLEEMQNKREDLVELYIKGLSGIKGIEIQKVNDYTTKNAWHLFIVRVTDSFPLNRDELIEYLTKNNIGTSVHFIPVHMMSAYENYRNHNDLANTEQWFTEILSLPLYSTLSLGDVEKVTKVIKEASKGVKINEKSFSDSTPRKTF</sequence>
<dbReference type="GO" id="GO:0008483">
    <property type="term" value="F:transaminase activity"/>
    <property type="evidence" value="ECO:0007669"/>
    <property type="project" value="UniProtKB-KW"/>
</dbReference>
<dbReference type="Pfam" id="PF01041">
    <property type="entry name" value="DegT_DnrJ_EryC1"/>
    <property type="match status" value="1"/>
</dbReference>
<evidence type="ECO:0000256" key="1">
    <source>
        <dbReference type="RuleBase" id="RU004508"/>
    </source>
</evidence>
<dbReference type="Gene3D" id="3.90.1150.10">
    <property type="entry name" value="Aspartate Aminotransferase, domain 1"/>
    <property type="match status" value="1"/>
</dbReference>
<dbReference type="InterPro" id="IPR015424">
    <property type="entry name" value="PyrdxlP-dep_Trfase"/>
</dbReference>
<dbReference type="EMBL" id="JAUJWW010000001">
    <property type="protein sequence ID" value="MDN7226435.1"/>
    <property type="molecule type" value="Genomic_DNA"/>
</dbReference>
<dbReference type="Proteomes" id="UP001172054">
    <property type="component" value="Unassembled WGS sequence"/>
</dbReference>
<evidence type="ECO:0000313" key="2">
    <source>
        <dbReference type="EMBL" id="MDN7226435.1"/>
    </source>
</evidence>
<gene>
    <name evidence="2" type="ORF">QWY15_03920</name>
</gene>
<dbReference type="InterPro" id="IPR000653">
    <property type="entry name" value="DegT/StrS_aminotransferase"/>
</dbReference>
<dbReference type="EC" id="2.6.1.-" evidence="2"/>
<keyword evidence="3" id="KW-1185">Reference proteome</keyword>
<protein>
    <submittedName>
        <fullName evidence="2">DegT/DnrJ/EryC1/StrS family aminotransferase</fullName>
        <ecNumber evidence="2">2.6.1.-</ecNumber>
    </submittedName>
</protein>
<dbReference type="PIRSF" id="PIRSF000390">
    <property type="entry name" value="PLP_StrS"/>
    <property type="match status" value="1"/>
</dbReference>
<dbReference type="PANTHER" id="PTHR30244:SF34">
    <property type="entry name" value="DTDP-4-AMINO-4,6-DIDEOXYGALACTOSE TRANSAMINASE"/>
    <property type="match status" value="1"/>
</dbReference>
<dbReference type="CDD" id="cd00616">
    <property type="entry name" value="AHBA_syn"/>
    <property type="match status" value="1"/>
</dbReference>
<dbReference type="Gene3D" id="3.40.640.10">
    <property type="entry name" value="Type I PLP-dependent aspartate aminotransferase-like (Major domain)"/>
    <property type="match status" value="1"/>
</dbReference>
<proteinExistence type="inferred from homology"/>
<evidence type="ECO:0000313" key="3">
    <source>
        <dbReference type="Proteomes" id="UP001172054"/>
    </source>
</evidence>
<dbReference type="InterPro" id="IPR015422">
    <property type="entry name" value="PyrdxlP-dep_Trfase_small"/>
</dbReference>
<name>A0ABT8MNT5_9BACL</name>
<dbReference type="SUPFAM" id="SSF53383">
    <property type="entry name" value="PLP-dependent transferases"/>
    <property type="match status" value="1"/>
</dbReference>